<dbReference type="GO" id="GO:0008299">
    <property type="term" value="P:isoprenoid biosynthetic process"/>
    <property type="evidence" value="ECO:0007669"/>
    <property type="project" value="UniProtKB-KW"/>
</dbReference>
<evidence type="ECO:0000256" key="15">
    <source>
        <dbReference type="ARBA" id="ARBA00023229"/>
    </source>
</evidence>
<dbReference type="PROSITE" id="PS50088">
    <property type="entry name" value="ANK_REPEAT"/>
    <property type="match status" value="1"/>
</dbReference>
<comment type="function">
    <text evidence="2">Catalyzes the 1,3-allylic rearrangement of the homoallylic substrate isopentenyl (IPP) to its highly electrophilic allylic isomer, dimethylallyl diphosphate (DMAPP).</text>
</comment>
<dbReference type="GO" id="GO:0004519">
    <property type="term" value="F:endonuclease activity"/>
    <property type="evidence" value="ECO:0007669"/>
    <property type="project" value="UniProtKB-KW"/>
</dbReference>
<accession>A0A0N5AJ68</accession>
<evidence type="ECO:0000256" key="12">
    <source>
        <dbReference type="ARBA" id="ARBA00022801"/>
    </source>
</evidence>
<evidence type="ECO:0000256" key="1">
    <source>
        <dbReference type="ARBA" id="ARBA00000374"/>
    </source>
</evidence>
<dbReference type="InterPro" id="IPR015797">
    <property type="entry name" value="NUDIX_hydrolase-like_dom_sf"/>
</dbReference>
<dbReference type="PROSITE" id="PS50297">
    <property type="entry name" value="ANK_REP_REGION"/>
    <property type="match status" value="1"/>
</dbReference>
<dbReference type="InterPro" id="IPR002110">
    <property type="entry name" value="Ankyrin_rpt"/>
</dbReference>
<dbReference type="PROSITE" id="PS52044">
    <property type="entry name" value="VLRF1"/>
    <property type="match status" value="1"/>
</dbReference>
<evidence type="ECO:0000256" key="19">
    <source>
        <dbReference type="SAM" id="MobiDB-lite"/>
    </source>
</evidence>
<dbReference type="UniPathway" id="UPA00059">
    <property type="reaction ID" value="UER00104"/>
</dbReference>
<proteinExistence type="inferred from homology"/>
<feature type="domain" description="Nudix hydrolase" evidence="20">
    <location>
        <begin position="618"/>
        <end position="765"/>
    </location>
</feature>
<dbReference type="InterPro" id="IPR036770">
    <property type="entry name" value="Ankyrin_rpt-contain_sf"/>
</dbReference>
<keyword evidence="16" id="KW-0413">Isomerase</keyword>
<dbReference type="NCBIfam" id="TIGR02150">
    <property type="entry name" value="IPP_isom_1"/>
    <property type="match status" value="1"/>
</dbReference>
<dbReference type="PROSITE" id="PS51462">
    <property type="entry name" value="NUDIX"/>
    <property type="match status" value="1"/>
</dbReference>
<comment type="subcellular location">
    <subcellularLocation>
        <location evidence="3">Cytoplasm</location>
    </subcellularLocation>
</comment>
<keyword evidence="22" id="KW-1185">Reference proteome</keyword>
<evidence type="ECO:0000256" key="13">
    <source>
        <dbReference type="ARBA" id="ARBA00023043"/>
    </source>
</evidence>
<dbReference type="GO" id="GO:0036503">
    <property type="term" value="P:ERAD pathway"/>
    <property type="evidence" value="ECO:0007669"/>
    <property type="project" value="TreeGrafter"/>
</dbReference>
<evidence type="ECO:0000313" key="22">
    <source>
        <dbReference type="Proteomes" id="UP000046393"/>
    </source>
</evidence>
<dbReference type="Gene3D" id="1.25.40.20">
    <property type="entry name" value="Ankyrin repeat-containing domain"/>
    <property type="match status" value="1"/>
</dbReference>
<feature type="region of interest" description="Disordered" evidence="19">
    <location>
        <begin position="481"/>
        <end position="504"/>
    </location>
</feature>
<dbReference type="Proteomes" id="UP000046393">
    <property type="component" value="Unplaced"/>
</dbReference>
<evidence type="ECO:0000256" key="17">
    <source>
        <dbReference type="PROSITE-ProRule" id="PRU00023"/>
    </source>
</evidence>
<evidence type="ECO:0000313" key="23">
    <source>
        <dbReference type="WBParaSite" id="SMUV_0000449401-mRNA-1"/>
    </source>
</evidence>
<dbReference type="InterPro" id="IPR047139">
    <property type="entry name" value="ANKZ1/VMS1"/>
</dbReference>
<dbReference type="PANTHER" id="PTHR16036:SF2">
    <property type="entry name" value="TRNA ENDONUCLEASE ANKZF1"/>
    <property type="match status" value="1"/>
</dbReference>
<protein>
    <recommendedName>
        <fullName evidence="7">isopentenyl-diphosphate Delta-isomerase</fullName>
        <ecNumber evidence="7">5.3.3.2</ecNumber>
    </recommendedName>
</protein>
<keyword evidence="14" id="KW-0175">Coiled coil</keyword>
<dbReference type="Pfam" id="PF00293">
    <property type="entry name" value="NUDIX"/>
    <property type="match status" value="1"/>
</dbReference>
<dbReference type="GO" id="GO:0016787">
    <property type="term" value="F:hydrolase activity"/>
    <property type="evidence" value="ECO:0007669"/>
    <property type="project" value="UniProtKB-KW"/>
</dbReference>
<keyword evidence="15" id="KW-0414">Isoprene biosynthesis</keyword>
<dbReference type="GO" id="GO:0050992">
    <property type="term" value="P:dimethylallyl diphosphate biosynthetic process"/>
    <property type="evidence" value="ECO:0007669"/>
    <property type="project" value="UniProtKB-UniPathway"/>
</dbReference>
<evidence type="ECO:0000256" key="6">
    <source>
        <dbReference type="ARBA" id="ARBA00009262"/>
    </source>
</evidence>
<dbReference type="Gene3D" id="3.90.79.10">
    <property type="entry name" value="Nucleoside Triphosphate Pyrophosphohydrolase"/>
    <property type="match status" value="1"/>
</dbReference>
<feature type="active site" evidence="18">
    <location>
        <position position="187"/>
    </location>
</feature>
<evidence type="ECO:0000256" key="3">
    <source>
        <dbReference type="ARBA" id="ARBA00004496"/>
    </source>
</evidence>
<dbReference type="STRING" id="451379.A0A0N5AJ68"/>
<dbReference type="AlphaFoldDB" id="A0A0N5AJ68"/>
<name>A0A0N5AJ68_9BILA</name>
<dbReference type="InterPro" id="IPR011876">
    <property type="entry name" value="IsopentenylPP_isomerase_typ1"/>
</dbReference>
<evidence type="ECO:0000256" key="8">
    <source>
        <dbReference type="ARBA" id="ARBA00022490"/>
    </source>
</evidence>
<keyword evidence="12 18" id="KW-0378">Hydrolase</keyword>
<evidence type="ECO:0000259" key="21">
    <source>
        <dbReference type="PROSITE" id="PS52044"/>
    </source>
</evidence>
<dbReference type="Pfam" id="PF18826">
    <property type="entry name" value="bVLRF1"/>
    <property type="match status" value="1"/>
</dbReference>
<dbReference type="GO" id="GO:0005737">
    <property type="term" value="C:cytoplasm"/>
    <property type="evidence" value="ECO:0007669"/>
    <property type="project" value="UniProtKB-SubCell"/>
</dbReference>
<dbReference type="SUPFAM" id="SSF55811">
    <property type="entry name" value="Nudix"/>
    <property type="match status" value="1"/>
</dbReference>
<keyword evidence="13 17" id="KW-0040">ANK repeat</keyword>
<comment type="domain">
    <text evidence="18">The VLRF1 domain mediates binding to the 60S ribosomal subunit.</text>
</comment>
<keyword evidence="9 18" id="KW-0540">Nuclease</keyword>
<evidence type="ECO:0000256" key="10">
    <source>
        <dbReference type="ARBA" id="ARBA00022737"/>
    </source>
</evidence>
<keyword evidence="8 18" id="KW-0963">Cytoplasm</keyword>
<comment type="pathway">
    <text evidence="4">Isoprenoid biosynthesis; dimethylallyl diphosphate biosynthesis; dimethylallyl diphosphate from isopentenyl diphosphate: step 1/1.</text>
</comment>
<feature type="repeat" description="ANK" evidence="17">
    <location>
        <begin position="398"/>
        <end position="430"/>
    </location>
</feature>
<organism evidence="22 23">
    <name type="scientific">Syphacia muris</name>
    <dbReference type="NCBI Taxonomy" id="451379"/>
    <lineage>
        <taxon>Eukaryota</taxon>
        <taxon>Metazoa</taxon>
        <taxon>Ecdysozoa</taxon>
        <taxon>Nematoda</taxon>
        <taxon>Chromadorea</taxon>
        <taxon>Rhabditida</taxon>
        <taxon>Spirurina</taxon>
        <taxon>Oxyuridomorpha</taxon>
        <taxon>Oxyuroidea</taxon>
        <taxon>Oxyuridae</taxon>
        <taxon>Syphacia</taxon>
    </lineage>
</organism>
<evidence type="ECO:0000256" key="16">
    <source>
        <dbReference type="ARBA" id="ARBA00023235"/>
    </source>
</evidence>
<evidence type="ECO:0000256" key="2">
    <source>
        <dbReference type="ARBA" id="ARBA00003951"/>
    </source>
</evidence>
<dbReference type="WBParaSite" id="SMUV_0000449401-mRNA-1">
    <property type="protein sequence ID" value="SMUV_0000449401-mRNA-1"/>
    <property type="gene ID" value="SMUV_0000449401"/>
</dbReference>
<comment type="catalytic activity">
    <reaction evidence="1">
        <text>isopentenyl diphosphate = dimethylallyl diphosphate</text>
        <dbReference type="Rhea" id="RHEA:23284"/>
        <dbReference type="ChEBI" id="CHEBI:57623"/>
        <dbReference type="ChEBI" id="CHEBI:128769"/>
        <dbReference type="EC" id="5.3.3.2"/>
    </reaction>
</comment>
<dbReference type="PANTHER" id="PTHR16036">
    <property type="entry name" value="ANKYRIN REPEAT AND ZINC FINGER DOMAIN-CONTAINING PROTEIN 1"/>
    <property type="match status" value="1"/>
</dbReference>
<evidence type="ECO:0000259" key="20">
    <source>
        <dbReference type="PROSITE" id="PS51462"/>
    </source>
</evidence>
<dbReference type="GO" id="GO:0004452">
    <property type="term" value="F:isopentenyl-diphosphate delta-isomerase activity"/>
    <property type="evidence" value="ECO:0007669"/>
    <property type="project" value="UniProtKB-EC"/>
</dbReference>
<evidence type="ECO:0000256" key="9">
    <source>
        <dbReference type="ARBA" id="ARBA00022722"/>
    </source>
</evidence>
<dbReference type="CDD" id="cd02885">
    <property type="entry name" value="NUDIX_IPP_Isomerase"/>
    <property type="match status" value="1"/>
</dbReference>
<dbReference type="InterPro" id="IPR041175">
    <property type="entry name" value="VLRF1/Vms1"/>
</dbReference>
<dbReference type="InterPro" id="IPR000086">
    <property type="entry name" value="NUDIX_hydrolase_dom"/>
</dbReference>
<evidence type="ECO:0000256" key="18">
    <source>
        <dbReference type="PROSITE-ProRule" id="PRU01389"/>
    </source>
</evidence>
<dbReference type="Pfam" id="PF00023">
    <property type="entry name" value="Ank"/>
    <property type="match status" value="1"/>
</dbReference>
<comment type="similarity">
    <text evidence="6 18">Belongs to the ANKZF1/VMS1 family.</text>
</comment>
<evidence type="ECO:0000256" key="4">
    <source>
        <dbReference type="ARBA" id="ARBA00004826"/>
    </source>
</evidence>
<evidence type="ECO:0000256" key="5">
    <source>
        <dbReference type="ARBA" id="ARBA00007579"/>
    </source>
</evidence>
<evidence type="ECO:0000256" key="7">
    <source>
        <dbReference type="ARBA" id="ARBA00012057"/>
    </source>
</evidence>
<keyword evidence="11 18" id="KW-0255">Endonuclease</keyword>
<sequence>MVLKLGDSLWSSGDLEPFVFANTVVNCTEASEDVKKNEILSCTTCSINVGSDRMLLVMHYRSGWHHYNLKRKVRGRSVISEEEYEEKLLNAKIVETSSSDSDDEVEYSFSGGVHTYFVHEEDVFSIFNAILLEGEAISRNVLMRPLDCTILLLSGGHFCGGIFKDNSLVAHKSFHRYTIRAKQGGMQSAADAKNGVTKKSAGAALRRYNEKLLKEEIQDFIREIKGQIDKCPLVFIRTPICNKTIPFTTRRPNIDELMRIWERLTVVSEYGKVDNFRATVEMEQGWTKKRKVLRKRVKKEKVVAQYTEDETDCGDVGSNIEQLDKKLKQTVLKLEEREDKQASCEKVESDFLSDKEKEAIYLSIRTNSLSDFHHLIDSNNNKHEKIINYLMSSRFSPEGSSFLHIAAQNGATDIIKELLEYGCDPCSKNTSGLVPYEVSSNRSVKRTFIDYRAANPSHVDWRKARVPELKVLSDEQICRETEKKRRQRERKKQREKERKQAEAVEKKENAAREAFLALSDREKRAVAAERRMGIFTQTLPQPLSENVDRCFQMLVNVICQRTQNLIRRYLGSNYLCLPRFISSTQQEHLDELCICVNDDDKAIRKASKRECHKVETMSLHRAFSVFLFTPDNKLLLQKRSKFKVTFPGVWTNSCCSHPLWTEIEMCEVKNIGIRRAAQRKLAQELGVFNVPLSEMHVMGRFIYKAIDKNGWGEHEMDYAIVVPNFDAHSVRINSDEVEMVKSVDRSELKKLIQSGEAISPWFSLFLSHRYLYVWWDNLKNLFNLKNLETINRLN</sequence>
<evidence type="ECO:0000256" key="11">
    <source>
        <dbReference type="ARBA" id="ARBA00022759"/>
    </source>
</evidence>
<feature type="domain" description="VLRF1" evidence="21">
    <location>
        <begin position="144"/>
        <end position="289"/>
    </location>
</feature>
<feature type="compositionally biased region" description="Basic and acidic residues" evidence="19">
    <location>
        <begin position="492"/>
        <end position="504"/>
    </location>
</feature>
<dbReference type="SUPFAM" id="SSF48403">
    <property type="entry name" value="Ankyrin repeat"/>
    <property type="match status" value="1"/>
</dbReference>
<evidence type="ECO:0000256" key="14">
    <source>
        <dbReference type="ARBA" id="ARBA00023054"/>
    </source>
</evidence>
<dbReference type="EC" id="5.3.3.2" evidence="7"/>
<keyword evidence="10" id="KW-0677">Repeat</keyword>
<comment type="similarity">
    <text evidence="5">Belongs to the IPP isomerase type 1 family.</text>
</comment>
<dbReference type="SMART" id="SM00248">
    <property type="entry name" value="ANK"/>
    <property type="match status" value="1"/>
</dbReference>
<reference evidence="23" key="1">
    <citation type="submission" date="2017-02" db="UniProtKB">
        <authorList>
            <consortium name="WormBaseParasite"/>
        </authorList>
    </citation>
    <scope>IDENTIFICATION</scope>
</reference>